<comment type="similarity">
    <text evidence="1">Belongs to the eukaryotic initiation factor 4G family.</text>
</comment>
<proteinExistence type="inferred from homology"/>
<dbReference type="HOGENOM" id="CLU_030857_1_0_1"/>
<keyword evidence="6" id="KW-1185">Reference proteome</keyword>
<dbReference type="GO" id="GO:0003729">
    <property type="term" value="F:mRNA binding"/>
    <property type="evidence" value="ECO:0000318"/>
    <property type="project" value="GO_Central"/>
</dbReference>
<dbReference type="Pfam" id="PF02854">
    <property type="entry name" value="MIF4G"/>
    <property type="match status" value="1"/>
</dbReference>
<dbReference type="InterPro" id="IPR016024">
    <property type="entry name" value="ARM-type_fold"/>
</dbReference>
<evidence type="ECO:0000256" key="1">
    <source>
        <dbReference type="ARBA" id="ARBA00005775"/>
    </source>
</evidence>
<dbReference type="SMART" id="SM00543">
    <property type="entry name" value="MIF4G"/>
    <property type="match status" value="1"/>
</dbReference>
<dbReference type="Proteomes" id="UP000001514">
    <property type="component" value="Unassembled WGS sequence"/>
</dbReference>
<dbReference type="STRING" id="88036.D8RZ58"/>
<evidence type="ECO:0000313" key="6">
    <source>
        <dbReference type="Proteomes" id="UP000001514"/>
    </source>
</evidence>
<dbReference type="eggNOG" id="KOG0401">
    <property type="taxonomic scope" value="Eukaryota"/>
</dbReference>
<dbReference type="PANTHER" id="PTHR23253">
    <property type="entry name" value="EUKARYOTIC TRANSLATION INITIATION FACTOR 4 GAMMA"/>
    <property type="match status" value="1"/>
</dbReference>
<dbReference type="GO" id="GO:0003743">
    <property type="term" value="F:translation initiation factor activity"/>
    <property type="evidence" value="ECO:0000318"/>
    <property type="project" value="GO_Central"/>
</dbReference>
<dbReference type="EMBL" id="GL377595">
    <property type="protein sequence ID" value="EFJ22687.1"/>
    <property type="molecule type" value="Genomic_DNA"/>
</dbReference>
<reference evidence="5 6" key="1">
    <citation type="journal article" date="2011" name="Science">
        <title>The Selaginella genome identifies genetic changes associated with the evolution of vascular plants.</title>
        <authorList>
            <person name="Banks J.A."/>
            <person name="Nishiyama T."/>
            <person name="Hasebe M."/>
            <person name="Bowman J.L."/>
            <person name="Gribskov M."/>
            <person name="dePamphilis C."/>
            <person name="Albert V.A."/>
            <person name="Aono N."/>
            <person name="Aoyama T."/>
            <person name="Ambrose B.A."/>
            <person name="Ashton N.W."/>
            <person name="Axtell M.J."/>
            <person name="Barker E."/>
            <person name="Barker M.S."/>
            <person name="Bennetzen J.L."/>
            <person name="Bonawitz N.D."/>
            <person name="Chapple C."/>
            <person name="Cheng C."/>
            <person name="Correa L.G."/>
            <person name="Dacre M."/>
            <person name="DeBarry J."/>
            <person name="Dreyer I."/>
            <person name="Elias M."/>
            <person name="Engstrom E.M."/>
            <person name="Estelle M."/>
            <person name="Feng L."/>
            <person name="Finet C."/>
            <person name="Floyd S.K."/>
            <person name="Frommer W.B."/>
            <person name="Fujita T."/>
            <person name="Gramzow L."/>
            <person name="Gutensohn M."/>
            <person name="Harholt J."/>
            <person name="Hattori M."/>
            <person name="Heyl A."/>
            <person name="Hirai T."/>
            <person name="Hiwatashi Y."/>
            <person name="Ishikawa M."/>
            <person name="Iwata M."/>
            <person name="Karol K.G."/>
            <person name="Koehler B."/>
            <person name="Kolukisaoglu U."/>
            <person name="Kubo M."/>
            <person name="Kurata T."/>
            <person name="Lalonde S."/>
            <person name="Li K."/>
            <person name="Li Y."/>
            <person name="Litt A."/>
            <person name="Lyons E."/>
            <person name="Manning G."/>
            <person name="Maruyama T."/>
            <person name="Michael T.P."/>
            <person name="Mikami K."/>
            <person name="Miyazaki S."/>
            <person name="Morinaga S."/>
            <person name="Murata T."/>
            <person name="Mueller-Roeber B."/>
            <person name="Nelson D.R."/>
            <person name="Obara M."/>
            <person name="Oguri Y."/>
            <person name="Olmstead R.G."/>
            <person name="Onodera N."/>
            <person name="Petersen B.L."/>
            <person name="Pils B."/>
            <person name="Prigge M."/>
            <person name="Rensing S.A."/>
            <person name="Riano-Pachon D.M."/>
            <person name="Roberts A.W."/>
            <person name="Sato Y."/>
            <person name="Scheller H.V."/>
            <person name="Schulz B."/>
            <person name="Schulz C."/>
            <person name="Shakirov E.V."/>
            <person name="Shibagaki N."/>
            <person name="Shinohara N."/>
            <person name="Shippen D.E."/>
            <person name="Soerensen I."/>
            <person name="Sotooka R."/>
            <person name="Sugimoto N."/>
            <person name="Sugita M."/>
            <person name="Sumikawa N."/>
            <person name="Tanurdzic M."/>
            <person name="Theissen G."/>
            <person name="Ulvskov P."/>
            <person name="Wakazuki S."/>
            <person name="Weng J.K."/>
            <person name="Willats W.W."/>
            <person name="Wipf D."/>
            <person name="Wolf P.G."/>
            <person name="Yang L."/>
            <person name="Zimmer A.D."/>
            <person name="Zhu Q."/>
            <person name="Mitros T."/>
            <person name="Hellsten U."/>
            <person name="Loque D."/>
            <person name="Otillar R."/>
            <person name="Salamov A."/>
            <person name="Schmutz J."/>
            <person name="Shapiro H."/>
            <person name="Lindquist E."/>
            <person name="Lucas S."/>
            <person name="Rokhsar D."/>
            <person name="Grigoriev I.V."/>
        </authorList>
    </citation>
    <scope>NUCLEOTIDE SEQUENCE [LARGE SCALE GENOMIC DNA]</scope>
</reference>
<dbReference type="AlphaFoldDB" id="D8RZ58"/>
<name>D8RZ58_SELML</name>
<dbReference type="InParanoid" id="D8RZ58"/>
<dbReference type="SUPFAM" id="SSF48371">
    <property type="entry name" value="ARM repeat"/>
    <property type="match status" value="1"/>
</dbReference>
<gene>
    <name evidence="5" type="ORF">SELMODRAFT_104901</name>
</gene>
<evidence type="ECO:0000259" key="4">
    <source>
        <dbReference type="SMART" id="SM00543"/>
    </source>
</evidence>
<evidence type="ECO:0000256" key="3">
    <source>
        <dbReference type="ARBA" id="ARBA00022917"/>
    </source>
</evidence>
<dbReference type="InterPro" id="IPR003890">
    <property type="entry name" value="MIF4G-like_typ-3"/>
</dbReference>
<keyword evidence="2" id="KW-0396">Initiation factor</keyword>
<dbReference type="GO" id="GO:0016281">
    <property type="term" value="C:eukaryotic translation initiation factor 4F complex"/>
    <property type="evidence" value="ECO:0000318"/>
    <property type="project" value="GO_Central"/>
</dbReference>
<evidence type="ECO:0000313" key="5">
    <source>
        <dbReference type="EMBL" id="EFJ22687.1"/>
    </source>
</evidence>
<feature type="non-terminal residue" evidence="5">
    <location>
        <position position="263"/>
    </location>
</feature>
<dbReference type="FunFam" id="1.25.40.180:FF:000024">
    <property type="entry name" value="Eukaryotic translation initiation factor 4G"/>
    <property type="match status" value="1"/>
</dbReference>
<dbReference type="PANTHER" id="PTHR23253:SF9">
    <property type="entry name" value="EUKARYOTIC TRANSLATION INITIATION FACTOR 4 GAMMA 2"/>
    <property type="match status" value="1"/>
</dbReference>
<sequence length="263" mass="30510">MHKAEKRYEIGKVSDEEDAKQRQVKGILNKLTPQNFEKLFAQVQDLGIETAATLYGVISQIFDKAIMEPTFCETYARFCVQLSVALPEFTEDGEKVTFKRVLLNKCQEEFERGKREEEEAGKTEEDGIAITPEEREIKRVKARRRMLGNIRFIGELYKESMLTERIMHQCITSLLGEYQSPDEENIEALCKLMTTIGSLIDHSKAKAHIDAYFERILDLSNNPKLPSRLRFGLKDVIDLRNNDWQQRRKVEGPKKIEEVHRDA</sequence>
<dbReference type="KEGG" id="smo:SELMODRAFT_104901"/>
<organism evidence="6">
    <name type="scientific">Selaginella moellendorffii</name>
    <name type="common">Spikemoss</name>
    <dbReference type="NCBI Taxonomy" id="88036"/>
    <lineage>
        <taxon>Eukaryota</taxon>
        <taxon>Viridiplantae</taxon>
        <taxon>Streptophyta</taxon>
        <taxon>Embryophyta</taxon>
        <taxon>Tracheophyta</taxon>
        <taxon>Lycopodiopsida</taxon>
        <taxon>Selaginellales</taxon>
        <taxon>Selaginellaceae</taxon>
        <taxon>Selaginella</taxon>
    </lineage>
</organism>
<dbReference type="Gramene" id="EFJ22687">
    <property type="protein sequence ID" value="EFJ22687"/>
    <property type="gene ID" value="SELMODRAFT_104901"/>
</dbReference>
<dbReference type="OMA" id="RELHECN"/>
<accession>D8RZ58</accession>
<keyword evidence="3" id="KW-0648">Protein biosynthesis</keyword>
<feature type="domain" description="MIF4G" evidence="4">
    <location>
        <begin position="21"/>
        <end position="243"/>
    </location>
</feature>
<dbReference type="GO" id="GO:0006413">
    <property type="term" value="P:translational initiation"/>
    <property type="evidence" value="ECO:0000318"/>
    <property type="project" value="GO_Central"/>
</dbReference>
<evidence type="ECO:0000256" key="2">
    <source>
        <dbReference type="ARBA" id="ARBA00022540"/>
    </source>
</evidence>
<dbReference type="Gene3D" id="1.25.40.180">
    <property type="match status" value="1"/>
</dbReference>
<protein>
    <recommendedName>
        <fullName evidence="4">MIF4G domain-containing protein</fullName>
    </recommendedName>
</protein>